<keyword evidence="4" id="KW-1185">Reference proteome</keyword>
<feature type="compositionally biased region" description="Basic residues" evidence="1">
    <location>
        <begin position="270"/>
        <end position="284"/>
    </location>
</feature>
<evidence type="ECO:0000259" key="2">
    <source>
        <dbReference type="SMART" id="SM00530"/>
    </source>
</evidence>
<dbReference type="EMBL" id="FMCT01000003">
    <property type="protein sequence ID" value="SCE93352.1"/>
    <property type="molecule type" value="Genomic_DNA"/>
</dbReference>
<dbReference type="Pfam" id="PF13560">
    <property type="entry name" value="HTH_31"/>
    <property type="match status" value="1"/>
</dbReference>
<dbReference type="InterPro" id="IPR001387">
    <property type="entry name" value="Cro/C1-type_HTH"/>
</dbReference>
<evidence type="ECO:0000256" key="1">
    <source>
        <dbReference type="SAM" id="MobiDB-lite"/>
    </source>
</evidence>
<organism evidence="3 4">
    <name type="scientific">Micromonospora carbonacea</name>
    <dbReference type="NCBI Taxonomy" id="47853"/>
    <lineage>
        <taxon>Bacteria</taxon>
        <taxon>Bacillati</taxon>
        <taxon>Actinomycetota</taxon>
        <taxon>Actinomycetes</taxon>
        <taxon>Micromonosporales</taxon>
        <taxon>Micromonosporaceae</taxon>
        <taxon>Micromonospora</taxon>
    </lineage>
</organism>
<dbReference type="Proteomes" id="UP000183585">
    <property type="component" value="Unassembled WGS sequence"/>
</dbReference>
<sequence length="297" mass="33277">MSTLTGRPEKPLDQSNPAAAEFADALRKKRREAGGPTYRSMAQTAHYSATALSLAASGKKVPTWELTRAYLHACGVEDIELARWRDLWRSARDQENRRRGQPIPVGRAGASYEIEMLTGRVAVLPALAGPTVETDPFGIADLEEFRGALNQLREAYGLSLRHLERKSESVAPRISREHHRLARSQAHDMLTGRTRLNDRHVRVFLAACGLPADEIQRWMHVLTRLRMDEQRILAARRALATLTSDADVQPDAPPGLTEAVRQGRSEPTAGRRRSGHRGQHRPRSRLTGVIRRLFRST</sequence>
<gene>
    <name evidence="3" type="ORF">GA0070563_103248</name>
</gene>
<dbReference type="SMART" id="SM00530">
    <property type="entry name" value="HTH_XRE"/>
    <property type="match status" value="2"/>
</dbReference>
<dbReference type="AlphaFoldDB" id="A0A1C4WAY1"/>
<accession>A0A1C4WAY1</accession>
<feature type="domain" description="HTH cro/C1-type" evidence="2">
    <location>
        <begin position="25"/>
        <end position="81"/>
    </location>
</feature>
<proteinExistence type="predicted"/>
<protein>
    <submittedName>
        <fullName evidence="3">Helix-turn-helix domain-containing protein</fullName>
    </submittedName>
</protein>
<feature type="domain" description="HTH cro/C1-type" evidence="2">
    <location>
        <begin position="148"/>
        <end position="215"/>
    </location>
</feature>
<evidence type="ECO:0000313" key="4">
    <source>
        <dbReference type="Proteomes" id="UP000183585"/>
    </source>
</evidence>
<reference evidence="4" key="1">
    <citation type="submission" date="2016-06" db="EMBL/GenBank/DDBJ databases">
        <authorList>
            <person name="Varghese N."/>
            <person name="Submissions Spin"/>
        </authorList>
    </citation>
    <scope>NUCLEOTIDE SEQUENCE [LARGE SCALE GENOMIC DNA]</scope>
    <source>
        <strain evidence="4">DSM 43168</strain>
    </source>
</reference>
<feature type="region of interest" description="Disordered" evidence="1">
    <location>
        <begin position="244"/>
        <end position="284"/>
    </location>
</feature>
<evidence type="ECO:0000313" key="3">
    <source>
        <dbReference type="EMBL" id="SCE93352.1"/>
    </source>
</evidence>
<dbReference type="RefSeq" id="WP_074473808.1">
    <property type="nucleotide sequence ID" value="NZ_FMCT01000003.1"/>
</dbReference>
<name>A0A1C4WAY1_9ACTN</name>